<reference evidence="2 3" key="1">
    <citation type="journal article" date="2009" name="Science">
        <title>Green evolution and dynamic adaptations revealed by genomes of the marine picoeukaryotes Micromonas.</title>
        <authorList>
            <person name="Worden A.Z."/>
            <person name="Lee J.H."/>
            <person name="Mock T."/>
            <person name="Rouze P."/>
            <person name="Simmons M.P."/>
            <person name="Aerts A.L."/>
            <person name="Allen A.E."/>
            <person name="Cuvelier M.L."/>
            <person name="Derelle E."/>
            <person name="Everett M.V."/>
            <person name="Foulon E."/>
            <person name="Grimwood J."/>
            <person name="Gundlach H."/>
            <person name="Henrissat B."/>
            <person name="Napoli C."/>
            <person name="McDonald S.M."/>
            <person name="Parker M.S."/>
            <person name="Rombauts S."/>
            <person name="Salamov A."/>
            <person name="Von Dassow P."/>
            <person name="Badger J.H."/>
            <person name="Coutinho P.M."/>
            <person name="Demir E."/>
            <person name="Dubchak I."/>
            <person name="Gentemann C."/>
            <person name="Eikrem W."/>
            <person name="Gready J.E."/>
            <person name="John U."/>
            <person name="Lanier W."/>
            <person name="Lindquist E.A."/>
            <person name="Lucas S."/>
            <person name="Mayer K.F."/>
            <person name="Moreau H."/>
            <person name="Not F."/>
            <person name="Otillar R."/>
            <person name="Panaud O."/>
            <person name="Pangilinan J."/>
            <person name="Paulsen I."/>
            <person name="Piegu B."/>
            <person name="Poliakov A."/>
            <person name="Robbens S."/>
            <person name="Schmutz J."/>
            <person name="Toulza E."/>
            <person name="Wyss T."/>
            <person name="Zelensky A."/>
            <person name="Zhou K."/>
            <person name="Armbrust E.V."/>
            <person name="Bhattacharya D."/>
            <person name="Goodenough U.W."/>
            <person name="Van de Peer Y."/>
            <person name="Grigoriev I.V."/>
        </authorList>
    </citation>
    <scope>NUCLEOTIDE SEQUENCE [LARGE SCALE GENOMIC DNA]</scope>
    <source>
        <strain evidence="3">RCC299 / NOUM17</strain>
    </source>
</reference>
<feature type="compositionally biased region" description="Low complexity" evidence="1">
    <location>
        <begin position="634"/>
        <end position="651"/>
    </location>
</feature>
<name>C1EHV9_MICCC</name>
<feature type="region of interest" description="Disordered" evidence="1">
    <location>
        <begin position="380"/>
        <end position="406"/>
    </location>
</feature>
<feature type="compositionally biased region" description="Acidic residues" evidence="1">
    <location>
        <begin position="381"/>
        <end position="392"/>
    </location>
</feature>
<organism evidence="2 3">
    <name type="scientific">Micromonas commoda (strain RCC299 / NOUM17 / CCMP2709)</name>
    <name type="common">Picoplanktonic green alga</name>
    <dbReference type="NCBI Taxonomy" id="296587"/>
    <lineage>
        <taxon>Eukaryota</taxon>
        <taxon>Viridiplantae</taxon>
        <taxon>Chlorophyta</taxon>
        <taxon>Mamiellophyceae</taxon>
        <taxon>Mamiellales</taxon>
        <taxon>Mamiellaceae</taxon>
        <taxon>Micromonas</taxon>
    </lineage>
</organism>
<feature type="compositionally biased region" description="Polar residues" evidence="1">
    <location>
        <begin position="508"/>
        <end position="518"/>
    </location>
</feature>
<dbReference type="RefSeq" id="XP_002506493.1">
    <property type="nucleotide sequence ID" value="XM_002506447.1"/>
</dbReference>
<evidence type="ECO:0000313" key="3">
    <source>
        <dbReference type="Proteomes" id="UP000002009"/>
    </source>
</evidence>
<accession>C1EHV9</accession>
<feature type="region of interest" description="Disordered" evidence="1">
    <location>
        <begin position="231"/>
        <end position="266"/>
    </location>
</feature>
<dbReference type="KEGG" id="mis:MICPUN_64363"/>
<dbReference type="InterPro" id="IPR026913">
    <property type="entry name" value="METTL24"/>
</dbReference>
<dbReference type="InParanoid" id="C1EHV9"/>
<dbReference type="Proteomes" id="UP000002009">
    <property type="component" value="Chromosome 15"/>
</dbReference>
<dbReference type="EMBL" id="CP001333">
    <property type="protein sequence ID" value="ACO67751.1"/>
    <property type="molecule type" value="Genomic_DNA"/>
</dbReference>
<evidence type="ECO:0000313" key="2">
    <source>
        <dbReference type="EMBL" id="ACO67751.1"/>
    </source>
</evidence>
<feature type="region of interest" description="Disordered" evidence="1">
    <location>
        <begin position="423"/>
        <end position="520"/>
    </location>
</feature>
<proteinExistence type="predicted"/>
<feature type="compositionally biased region" description="Acidic residues" evidence="1">
    <location>
        <begin position="443"/>
        <end position="466"/>
    </location>
</feature>
<dbReference type="AlphaFoldDB" id="C1EHV9"/>
<feature type="region of interest" description="Disordered" evidence="1">
    <location>
        <begin position="601"/>
        <end position="651"/>
    </location>
</feature>
<gene>
    <name evidence="2" type="ORF">MICPUN_64363</name>
</gene>
<dbReference type="GeneID" id="8249250"/>
<feature type="compositionally biased region" description="Low complexity" evidence="1">
    <location>
        <begin position="240"/>
        <end position="249"/>
    </location>
</feature>
<keyword evidence="3" id="KW-1185">Reference proteome</keyword>
<feature type="compositionally biased region" description="Basic and acidic residues" evidence="1">
    <location>
        <begin position="474"/>
        <end position="487"/>
    </location>
</feature>
<feature type="compositionally biased region" description="Acidic residues" evidence="1">
    <location>
        <begin position="615"/>
        <end position="633"/>
    </location>
</feature>
<feature type="compositionally biased region" description="Basic and acidic residues" evidence="1">
    <location>
        <begin position="604"/>
        <end position="614"/>
    </location>
</feature>
<evidence type="ECO:0000256" key="1">
    <source>
        <dbReference type="SAM" id="MobiDB-lite"/>
    </source>
</evidence>
<protein>
    <submittedName>
        <fullName evidence="2">Uncharacterized protein</fullName>
    </submittedName>
</protein>
<dbReference type="PANTHER" id="PTHR32026">
    <property type="entry name" value="METHYLTRANSFERASE-LIKE PROTEIN 24"/>
    <property type="match status" value="1"/>
</dbReference>
<sequence length="756" mass="79473">MGKSSGWIYEGHAPLMAKRGRRGDKRRRLVGAVVILGLTLTVVMTARTASGGSSPSAIDDRFDDFATHGARFGGGSRDEIRGDVRLHRFGSDADAASAATRASRAMDSMNSLTVGAAADRGVEMMRDHRRHEPSRGGGLRTTDHPIYLGIDDDVHRAVDFSHRPLVSHGGGWESQPLIESRIRHRDCGVSQAAMAAATANDAPHVDASPADAARWFRRFWEPCVSCADEEQIGGEPVSAGDGVASGSDQVDSDSDSPIDSADAESLGGRWVCDPERMIATPESDAEFKARVEQERRAARGAHGWLHSLGFGGGGSSNDGESSKGDGASHIGEKVGCVVLTVGVDIANSRGGFAFERDMRALYGCEVHVFDAMAGATPPDTADADAFDDDDDGVGGGGAEKKPRAAAGGSMTFTAGVSLASTSTAPTAVTKPLQTGKRRRDAPLDDDDDEDEEEDEEFRGESGDDDDAAAKRRSNSRDASWDADDMRPRKQTTHSAFLSGGDSRPLTDANASPETTYSMTLPEMIDVATRGSASRSKDGTSGGHHALVDVVRIACDGCELDALTTPGASRALKERVKQLLLEVRYVPGDAPFVVRARASSFGGGKKAESSFSREVDDGEDGFGADDADVADDDSPAGADSSSSDAASGSTAASGTAGLWRSLQVDAGMLPFHKEVEIVDVSREHHVGHHGGSDPLRKGVTVKRKSVGFFGSLFGGGGGGGARGGRRGAEDLRPVVEYGLINERMVRKTKGRAGTRDW</sequence>